<evidence type="ECO:0000256" key="3">
    <source>
        <dbReference type="ARBA" id="ARBA00022989"/>
    </source>
</evidence>
<reference evidence="7" key="1">
    <citation type="submission" date="2020-08" db="EMBL/GenBank/DDBJ databases">
        <title>Ramlibacter sp. GTP1 16S ribosomal RNA gene genome sequencing and assembly.</title>
        <authorList>
            <person name="Kang M."/>
        </authorList>
    </citation>
    <scope>NUCLEOTIDE SEQUENCE</scope>
    <source>
        <strain evidence="7">GTP1</strain>
    </source>
</reference>
<evidence type="ECO:0000256" key="2">
    <source>
        <dbReference type="ARBA" id="ARBA00022692"/>
    </source>
</evidence>
<evidence type="ECO:0000313" key="7">
    <source>
        <dbReference type="EMBL" id="MBC5767633.1"/>
    </source>
</evidence>
<accession>A0A923S566</accession>
<feature type="transmembrane region" description="Helical" evidence="5">
    <location>
        <begin position="61"/>
        <end position="83"/>
    </location>
</feature>
<dbReference type="InterPro" id="IPR035658">
    <property type="entry name" value="TrbF"/>
</dbReference>
<evidence type="ECO:0000256" key="1">
    <source>
        <dbReference type="ARBA" id="ARBA00004167"/>
    </source>
</evidence>
<sequence length="251" mass="27600">MSFFGKFSRARSVDDEAGSDAASHTESYLHAGANTPPSLYDKAREQFVEIYGSAQVSSARMFLISVGCIVLGLASVATLAFVLPLKTVTGFLVPVNPDGTVNRPVEVQRVDPNTAVIKAELGRWAEAVYAIDPLRSSELLRWANARTADKGVTQFGEFRARERIFERMSREPDMVREVKVTAVDVSQKGTAFVFLTTTERLGAGAPAPDKVKKFRVTLNYRLLPPTQEKDLLANPLGLFVTQFSDVEERAL</sequence>
<name>A0A923S566_9BURK</name>
<dbReference type="Proteomes" id="UP000596827">
    <property type="component" value="Unassembled WGS sequence"/>
</dbReference>
<organism evidence="7 8">
    <name type="scientific">Ramlibacter albus</name>
    <dbReference type="NCBI Taxonomy" id="2079448"/>
    <lineage>
        <taxon>Bacteria</taxon>
        <taxon>Pseudomonadati</taxon>
        <taxon>Pseudomonadota</taxon>
        <taxon>Betaproteobacteria</taxon>
        <taxon>Burkholderiales</taxon>
        <taxon>Comamonadaceae</taxon>
        <taxon>Ramlibacter</taxon>
    </lineage>
</organism>
<feature type="domain" description="Bacterial virulence protein VirB8" evidence="6">
    <location>
        <begin position="43"/>
        <end position="248"/>
    </location>
</feature>
<comment type="caution">
    <text evidence="7">The sequence shown here is derived from an EMBL/GenBank/DDBJ whole genome shotgun (WGS) entry which is preliminary data.</text>
</comment>
<evidence type="ECO:0000313" key="8">
    <source>
        <dbReference type="Proteomes" id="UP000596827"/>
    </source>
</evidence>
<dbReference type="InterPro" id="IPR007430">
    <property type="entry name" value="VirB8"/>
</dbReference>
<keyword evidence="8" id="KW-1185">Reference proteome</keyword>
<evidence type="ECO:0000256" key="5">
    <source>
        <dbReference type="SAM" id="Phobius"/>
    </source>
</evidence>
<keyword evidence="2 5" id="KW-0812">Transmembrane</keyword>
<evidence type="ECO:0000259" key="6">
    <source>
        <dbReference type="Pfam" id="PF04335"/>
    </source>
</evidence>
<proteinExistence type="predicted"/>
<evidence type="ECO:0000256" key="4">
    <source>
        <dbReference type="ARBA" id="ARBA00023136"/>
    </source>
</evidence>
<dbReference type="InterPro" id="IPR032710">
    <property type="entry name" value="NTF2-like_dom_sf"/>
</dbReference>
<keyword evidence="3 5" id="KW-1133">Transmembrane helix</keyword>
<dbReference type="EMBL" id="JACORU010000011">
    <property type="protein sequence ID" value="MBC5767633.1"/>
    <property type="molecule type" value="Genomic_DNA"/>
</dbReference>
<dbReference type="Pfam" id="PF04335">
    <property type="entry name" value="VirB8"/>
    <property type="match status" value="1"/>
</dbReference>
<comment type="subcellular location">
    <subcellularLocation>
        <location evidence="1">Membrane</location>
        <topology evidence="1">Single-pass membrane protein</topology>
    </subcellularLocation>
</comment>
<dbReference type="SUPFAM" id="SSF54427">
    <property type="entry name" value="NTF2-like"/>
    <property type="match status" value="1"/>
</dbReference>
<gene>
    <name evidence="7" type="ORF">H8R02_24420</name>
</gene>
<keyword evidence="4 5" id="KW-0472">Membrane</keyword>
<protein>
    <submittedName>
        <fullName evidence="7">Type IV secretion system protein</fullName>
    </submittedName>
</protein>
<dbReference type="GO" id="GO:0016020">
    <property type="term" value="C:membrane"/>
    <property type="evidence" value="ECO:0007669"/>
    <property type="project" value="UniProtKB-SubCell"/>
</dbReference>
<dbReference type="AlphaFoldDB" id="A0A923S566"/>
<dbReference type="RefSeq" id="WP_187084115.1">
    <property type="nucleotide sequence ID" value="NZ_JACORU010000011.1"/>
</dbReference>
<dbReference type="CDD" id="cd16425">
    <property type="entry name" value="TrbF"/>
    <property type="match status" value="1"/>
</dbReference>
<dbReference type="Gene3D" id="3.10.450.230">
    <property type="entry name" value="VirB8 protein"/>
    <property type="match status" value="1"/>
</dbReference>